<sequence length="149" mass="16528">FLLQVLITIYWLGRKAQVDPFYCGPQLNLKAFEGLLGIALSKALEEAPRGSVRDSGYSDVDYPERDDELLPLTQSQPPGYSREDSVESANSVLSFDSVESRTLSCISDSMLRAGSEGNDRNILSYSRPHWLAFSQNTVNTGCQEFPVDT</sequence>
<dbReference type="GO" id="GO:0030155">
    <property type="term" value="P:regulation of cell adhesion"/>
    <property type="evidence" value="ECO:0007669"/>
    <property type="project" value="InterPro"/>
</dbReference>
<proteinExistence type="predicted"/>
<dbReference type="Proteomes" id="UP000314982">
    <property type="component" value="Unassembled WGS sequence"/>
</dbReference>
<name>A0A4W5LMT1_9TELE</name>
<dbReference type="PANTHER" id="PTHR46767:SF2">
    <property type="entry name" value="LIM DOMAIN 7B"/>
    <property type="match status" value="1"/>
</dbReference>
<accession>A0A4W5LMT1</accession>
<evidence type="ECO:0000256" key="1">
    <source>
        <dbReference type="SAM" id="MobiDB-lite"/>
    </source>
</evidence>
<feature type="region of interest" description="Disordered" evidence="1">
    <location>
        <begin position="47"/>
        <end position="87"/>
    </location>
</feature>
<dbReference type="GeneTree" id="ENSGT00950000183159"/>
<protein>
    <submittedName>
        <fullName evidence="3">Uncharacterized protein</fullName>
    </submittedName>
</protein>
<dbReference type="PANTHER" id="PTHR46767">
    <property type="entry name" value="LIM DOMAIN ONLY PROTEIN 7"/>
    <property type="match status" value="1"/>
</dbReference>
<dbReference type="GO" id="GO:0023051">
    <property type="term" value="P:regulation of signaling"/>
    <property type="evidence" value="ECO:0007669"/>
    <property type="project" value="InterPro"/>
</dbReference>
<reference evidence="3" key="3">
    <citation type="submission" date="2025-09" db="UniProtKB">
        <authorList>
            <consortium name="Ensembl"/>
        </authorList>
    </citation>
    <scope>IDENTIFICATION</scope>
</reference>
<reference evidence="4" key="1">
    <citation type="submission" date="2018-06" db="EMBL/GenBank/DDBJ databases">
        <title>Genome assembly of Danube salmon.</title>
        <authorList>
            <person name="Macqueen D.J."/>
            <person name="Gundappa M.K."/>
        </authorList>
    </citation>
    <scope>NUCLEOTIDE SEQUENCE [LARGE SCALE GENOMIC DNA]</scope>
</reference>
<dbReference type="InterPro" id="IPR029978">
    <property type="entry name" value="LMO-7"/>
</dbReference>
<dbReference type="STRING" id="62062.ENSHHUP00000027054"/>
<reference evidence="3" key="2">
    <citation type="submission" date="2025-08" db="UniProtKB">
        <authorList>
            <consortium name="Ensembl"/>
        </authorList>
    </citation>
    <scope>IDENTIFICATION</scope>
</reference>
<evidence type="ECO:0000313" key="4">
    <source>
        <dbReference type="Proteomes" id="UP000314982"/>
    </source>
</evidence>
<organism evidence="3 4">
    <name type="scientific">Hucho hucho</name>
    <name type="common">huchen</name>
    <dbReference type="NCBI Taxonomy" id="62062"/>
    <lineage>
        <taxon>Eukaryota</taxon>
        <taxon>Metazoa</taxon>
        <taxon>Chordata</taxon>
        <taxon>Craniata</taxon>
        <taxon>Vertebrata</taxon>
        <taxon>Euteleostomi</taxon>
        <taxon>Actinopterygii</taxon>
        <taxon>Neopterygii</taxon>
        <taxon>Teleostei</taxon>
        <taxon>Protacanthopterygii</taxon>
        <taxon>Salmoniformes</taxon>
        <taxon>Salmonidae</taxon>
        <taxon>Salmoninae</taxon>
        <taxon>Hucho</taxon>
    </lineage>
</organism>
<evidence type="ECO:0000313" key="3">
    <source>
        <dbReference type="Ensembl" id="ENSHHUP00000027054.1"/>
    </source>
</evidence>
<feature type="signal peptide" evidence="2">
    <location>
        <begin position="1"/>
        <end position="18"/>
    </location>
</feature>
<keyword evidence="2" id="KW-0732">Signal</keyword>
<evidence type="ECO:0000256" key="2">
    <source>
        <dbReference type="SAM" id="SignalP"/>
    </source>
</evidence>
<keyword evidence="4" id="KW-1185">Reference proteome</keyword>
<dbReference type="AlphaFoldDB" id="A0A4W5LMT1"/>
<dbReference type="Ensembl" id="ENSHHUT00000028125.1">
    <property type="protein sequence ID" value="ENSHHUP00000027054.1"/>
    <property type="gene ID" value="ENSHHUG00000017148.1"/>
</dbReference>
<feature type="chain" id="PRO_5021225491" evidence="2">
    <location>
        <begin position="19"/>
        <end position="149"/>
    </location>
</feature>